<feature type="compositionally biased region" description="Acidic residues" evidence="1">
    <location>
        <begin position="1794"/>
        <end position="1808"/>
    </location>
</feature>
<reference evidence="3 4" key="1">
    <citation type="submission" date="2023-08" db="EMBL/GenBank/DDBJ databases">
        <title>A Necator americanus chromosomal reference genome.</title>
        <authorList>
            <person name="Ilik V."/>
            <person name="Petrzelkova K.J."/>
            <person name="Pardy F."/>
            <person name="Fuh T."/>
            <person name="Niatou-Singa F.S."/>
            <person name="Gouil Q."/>
            <person name="Baker L."/>
            <person name="Ritchie M.E."/>
            <person name="Jex A.R."/>
            <person name="Gazzola D."/>
            <person name="Li H."/>
            <person name="Toshio Fujiwara R."/>
            <person name="Zhan B."/>
            <person name="Aroian R.V."/>
            <person name="Pafco B."/>
            <person name="Schwarz E.M."/>
        </authorList>
    </citation>
    <scope>NUCLEOTIDE SEQUENCE [LARGE SCALE GENOMIC DNA]</scope>
    <source>
        <strain evidence="3 4">Aroian</strain>
        <tissue evidence="3">Whole animal</tissue>
    </source>
</reference>
<dbReference type="Pfam" id="PF05380">
    <property type="entry name" value="Peptidase_A17"/>
    <property type="match status" value="1"/>
</dbReference>
<dbReference type="InterPro" id="IPR036397">
    <property type="entry name" value="RNaseH_sf"/>
</dbReference>
<dbReference type="Pfam" id="PF00078">
    <property type="entry name" value="RVT_1"/>
    <property type="match status" value="1"/>
</dbReference>
<dbReference type="InterPro" id="IPR043502">
    <property type="entry name" value="DNA/RNA_pol_sf"/>
</dbReference>
<proteinExistence type="predicted"/>
<accession>A0ABR1D481</accession>
<dbReference type="Gene3D" id="1.10.340.70">
    <property type="match status" value="1"/>
</dbReference>
<evidence type="ECO:0000256" key="1">
    <source>
        <dbReference type="SAM" id="MobiDB-lite"/>
    </source>
</evidence>
<dbReference type="Gene3D" id="3.30.420.10">
    <property type="entry name" value="Ribonuclease H-like superfamily/Ribonuclease H"/>
    <property type="match status" value="1"/>
</dbReference>
<dbReference type="EMBL" id="JAVFWL010000003">
    <property type="protein sequence ID" value="KAK6744963.1"/>
    <property type="molecule type" value="Genomic_DNA"/>
</dbReference>
<dbReference type="PROSITE" id="PS50994">
    <property type="entry name" value="INTEGRASE"/>
    <property type="match status" value="1"/>
</dbReference>
<gene>
    <name evidence="3" type="primary">Necator_chrIII.g12351</name>
    <name evidence="3" type="ORF">RB195_011585</name>
</gene>
<feature type="region of interest" description="Disordered" evidence="1">
    <location>
        <begin position="1710"/>
        <end position="1730"/>
    </location>
</feature>
<feature type="compositionally biased region" description="Basic and acidic residues" evidence="1">
    <location>
        <begin position="1769"/>
        <end position="1793"/>
    </location>
</feature>
<evidence type="ECO:0000313" key="3">
    <source>
        <dbReference type="EMBL" id="KAK6744963.1"/>
    </source>
</evidence>
<dbReference type="InterPro" id="IPR041588">
    <property type="entry name" value="Integrase_H2C2"/>
</dbReference>
<dbReference type="SUPFAM" id="SSF53098">
    <property type="entry name" value="Ribonuclease H-like"/>
    <property type="match status" value="1"/>
</dbReference>
<dbReference type="InterPro" id="IPR008042">
    <property type="entry name" value="Retrotrans_Pao"/>
</dbReference>
<protein>
    <recommendedName>
        <fullName evidence="2">Integrase catalytic domain-containing protein</fullName>
    </recommendedName>
</protein>
<feature type="domain" description="Integrase catalytic" evidence="2">
    <location>
        <begin position="1089"/>
        <end position="1277"/>
    </location>
</feature>
<dbReference type="Pfam" id="PF05585">
    <property type="entry name" value="DUF1758"/>
    <property type="match status" value="1"/>
</dbReference>
<feature type="region of interest" description="Disordered" evidence="1">
    <location>
        <begin position="1747"/>
        <end position="1808"/>
    </location>
</feature>
<dbReference type="InterPro" id="IPR005312">
    <property type="entry name" value="DUF1759"/>
</dbReference>
<dbReference type="CDD" id="cd01644">
    <property type="entry name" value="RT_pepA17"/>
    <property type="match status" value="1"/>
</dbReference>
<dbReference type="InterPro" id="IPR043128">
    <property type="entry name" value="Rev_trsase/Diguanyl_cyclase"/>
</dbReference>
<dbReference type="InterPro" id="IPR000477">
    <property type="entry name" value="RT_dom"/>
</dbReference>
<dbReference type="Gene3D" id="3.30.70.270">
    <property type="match status" value="1"/>
</dbReference>
<comment type="caution">
    <text evidence="3">The sequence shown here is derived from an EMBL/GenBank/DDBJ whole genome shotgun (WGS) entry which is preliminary data.</text>
</comment>
<feature type="compositionally biased region" description="Polar residues" evidence="1">
    <location>
        <begin position="1751"/>
        <end position="1768"/>
    </location>
</feature>
<dbReference type="InterPro" id="IPR012337">
    <property type="entry name" value="RNaseH-like_sf"/>
</dbReference>
<name>A0ABR1D481_NECAM</name>
<organism evidence="3 4">
    <name type="scientific">Necator americanus</name>
    <name type="common">Human hookworm</name>
    <dbReference type="NCBI Taxonomy" id="51031"/>
    <lineage>
        <taxon>Eukaryota</taxon>
        <taxon>Metazoa</taxon>
        <taxon>Ecdysozoa</taxon>
        <taxon>Nematoda</taxon>
        <taxon>Chromadorea</taxon>
        <taxon>Rhabditida</taxon>
        <taxon>Rhabditina</taxon>
        <taxon>Rhabditomorpha</taxon>
        <taxon>Strongyloidea</taxon>
        <taxon>Ancylostomatidae</taxon>
        <taxon>Bunostominae</taxon>
        <taxon>Necator</taxon>
    </lineage>
</organism>
<dbReference type="Proteomes" id="UP001303046">
    <property type="component" value="Unassembled WGS sequence"/>
</dbReference>
<evidence type="ECO:0000259" key="2">
    <source>
        <dbReference type="PROSITE" id="PS50994"/>
    </source>
</evidence>
<keyword evidence="4" id="KW-1185">Reference proteome</keyword>
<dbReference type="Gene3D" id="3.10.10.10">
    <property type="entry name" value="HIV Type 1 Reverse Transcriptase, subunit A, domain 1"/>
    <property type="match status" value="1"/>
</dbReference>
<dbReference type="InterPro" id="IPR040676">
    <property type="entry name" value="DUF5641"/>
</dbReference>
<dbReference type="InterPro" id="IPR001584">
    <property type="entry name" value="Integrase_cat-core"/>
</dbReference>
<dbReference type="PANTHER" id="PTHR47331">
    <property type="entry name" value="PHD-TYPE DOMAIN-CONTAINING PROTEIN"/>
    <property type="match status" value="1"/>
</dbReference>
<dbReference type="Pfam" id="PF03564">
    <property type="entry name" value="DUF1759"/>
    <property type="match status" value="1"/>
</dbReference>
<dbReference type="SUPFAM" id="SSF56672">
    <property type="entry name" value="DNA/RNA polymerases"/>
    <property type="match status" value="1"/>
</dbReference>
<sequence>MLELKATSKLLADQLDAFVNVIEAMGDALSEDHEAQALEYIEKAHLAIDRAERLAIKEKGEARKLVRRYPVTEENYEPAVNLLQKKYGNDAQLISALRSRLESARAENSTTQAQRKLLETIIPIVTQLRKLKIDLNGSYNAQKVLAKFALRIQRRVLESQITPDMVESQWKMEEIIAELDANITMEEHVNDMVTKNATVTTRTESANFHMRQGADQSFINQALAEDLGLTCTEIKEFNMYTFGTRDPVPTTCGVTFLDLWDNMGEKHNVRLHATAVLTAKGKLTYLSQQDLDFIAHNKIQLSKVTKRKQSKPQILLGCDQLCNLLEVPSPRCTLPSGLLLIPSKLGYLLTGRQQMTATLDPQSSMVTMIQTLTNEEEDLQRWDRYWTMESAGVCEFIGTKDAEKSAINDKVLQFFNDTIEKRDDGYYVRLPFKQDQPPLPTNKELLEDYDDTFKTQLDSGIIEEIPEEQEEGDVVHYIPHQPVITPHKETTKLRIVFDASSHFKDCPSLNDVLYQGPLILPELYAMLLRFRIPKYVITSDVEKAFLQVHLHELDRDATRFFWVRDYRKDPTEDKILTYRFNRVTFGLNVSPFLLGATVHYHLRNAIQDKELEKEIRENLYVDNLILAAETKQEALRKSTDSRKIFADVGMNLREFLSNDHFISEGIHKEACATNRVQMVLGITWDSDKDIISIRCDFPSTHHLTKRIVARQIASIYDPFGWLVPLLTQPKRFQQDLWKQKFAWDTDLPKKIKEEWDTITNNAHGFQKSFSRQFFNKPECGSLAIFADASGIAMPTIPKMEMNALTLATRLAFSIFQAMETRLIKRPWDIYIFSDSQIALAWLSTSTNDIGLGLLVNNRLKEMRKIVKALNEAEVLPDAGNVHAVIAREEYEPVTSILDWDRFSSFNKDKQATVRVLIFVRKLVDKLPTERKNTALERVPELKHIPYSLDDIGGNVISASRRALICNHQSIHLQQDYRKSMENTLRLFKDSEGIWRSKGRVGNSALDNDAKNPAFITPKTALADLIIKEAHGTFHRGVEHTIATVRLQYWIPKLRQQVRHIVKNCVKCRRFNGLPYAYPATDDLPDRRVIRSHPFQHIGLDFFDLPVTKEGSEQIKTYGYILICTVTQMIHLELVLSMSTEDFLNVLRRFIARRGVPTTITSDNAATFLLSAEILATGATTPPVNSIIRNTVAQLEIEWKNITPYAPWQGGFYERLIKSIKHALYKSLKGKPHHSIDNLRTVLTEIEACLNSRPLTYQGSELDTLSSIRPIDFLQHDLILTFPYDATSSKDDPDYLPPERIRGLATKREAEQAFQSSCQNTEHFWNVWQQNYFTSLREMHRKYISSQRHHHLIPKVGTVVLLCDPLLHRNEWKLARITQTNAGRDGQIREVELITSTKRKIKRPINLIVPLELNDDTATLDNGDPTAAVQEDVAYAGRPRQYVSYTNNVGTATSTQKACVPSRKWFLFYLMLLSLFRSSKGATAGDMKITCTEEGVLINTYANTTFELCADTLCKIYTPMAETYVVKLLPEVTLHDHVVSMKWKNYERLSVMETSMNAYEELARLRRICNAIPTLPKPVVVYNKIIHGSVTLQITVRSMNNLRDRLKAVRTSDKGWQERLTQLELVEAVRDKLHVEFALIRSDLRTLYAVIPLLIATDAISKRQWDELINRPQYDDVGKPATVKQGKLELIISDQIDLLEETRLSIVEEEKRNDSRLRKSGKRKAHDSARDRDVIRRKCPYSRRKLSRTESYDITSVASTESSTQNPSQEHSREGEGIIEEMHEERDEIPRLVGDDDSDEESEQMEEEEGNIIWDNEQFIEGFDAMEEEDEEEPEDEEALRLAAQRAQRRRQIENEIHQTEQGVLGLEDIVNSLCQEQSCAPRNYERGATQHDDEQTLRCVFCGRIGDHYSDSCIAHRNIMERRLILDAQRRCGCCLEIEFSHHVCRKANLPCYHCRARGHHSSLCDLPERSEDIRNRIHQALESRRMALDKIRELQRELQELN</sequence>
<dbReference type="InterPro" id="IPR008737">
    <property type="entry name" value="DUF1758"/>
</dbReference>
<evidence type="ECO:0000313" key="4">
    <source>
        <dbReference type="Proteomes" id="UP001303046"/>
    </source>
</evidence>
<dbReference type="Pfam" id="PF17921">
    <property type="entry name" value="Integrase_H2C2"/>
    <property type="match status" value="1"/>
</dbReference>
<dbReference type="Pfam" id="PF18701">
    <property type="entry name" value="DUF5641"/>
    <property type="match status" value="1"/>
</dbReference>